<feature type="transmembrane region" description="Helical" evidence="1">
    <location>
        <begin position="659"/>
        <end position="679"/>
    </location>
</feature>
<feature type="transmembrane region" description="Helical" evidence="1">
    <location>
        <begin position="364"/>
        <end position="386"/>
    </location>
</feature>
<keyword evidence="1" id="KW-0812">Transmembrane</keyword>
<evidence type="ECO:0000313" key="2">
    <source>
        <dbReference type="EMBL" id="JAP59183.1"/>
    </source>
</evidence>
<feature type="transmembrane region" description="Helical" evidence="1">
    <location>
        <begin position="32"/>
        <end position="63"/>
    </location>
</feature>
<feature type="transmembrane region" description="Helical" evidence="1">
    <location>
        <begin position="700"/>
        <end position="718"/>
    </location>
</feature>
<feature type="transmembrane region" description="Helical" evidence="1">
    <location>
        <begin position="487"/>
        <end position="508"/>
    </location>
</feature>
<feature type="transmembrane region" description="Helical" evidence="1">
    <location>
        <begin position="420"/>
        <end position="446"/>
    </location>
</feature>
<reference evidence="2" key="1">
    <citation type="submission" date="2016-01" db="EMBL/GenBank/DDBJ databases">
        <title>Reference transcriptome for the parasite Schistocephalus solidus: insights into the molecular evolution of parasitism.</title>
        <authorList>
            <person name="Hebert F.O."/>
            <person name="Grambauer S."/>
            <person name="Barber I."/>
            <person name="Landry C.R."/>
            <person name="Aubin-Horth N."/>
        </authorList>
    </citation>
    <scope>NUCLEOTIDE SEQUENCE</scope>
</reference>
<feature type="transmembrane region" description="Helical" evidence="1">
    <location>
        <begin position="835"/>
        <end position="855"/>
    </location>
</feature>
<feature type="transmembrane region" description="Helical" evidence="1">
    <location>
        <begin position="916"/>
        <end position="936"/>
    </location>
</feature>
<feature type="transmembrane region" description="Helical" evidence="1">
    <location>
        <begin position="100"/>
        <end position="119"/>
    </location>
</feature>
<feature type="transmembrane region" description="Helical" evidence="1">
    <location>
        <begin position="796"/>
        <end position="815"/>
    </location>
</feature>
<dbReference type="EMBL" id="GEEE01004042">
    <property type="protein sequence ID" value="JAP59183.1"/>
    <property type="molecule type" value="Transcribed_RNA"/>
</dbReference>
<feature type="transmembrane region" description="Helical" evidence="1">
    <location>
        <begin position="724"/>
        <end position="742"/>
    </location>
</feature>
<gene>
    <name evidence="2" type="ORF">TR160883</name>
</gene>
<feature type="transmembrane region" description="Helical" evidence="1">
    <location>
        <begin position="956"/>
        <end position="975"/>
    </location>
</feature>
<proteinExistence type="predicted"/>
<name>A0A0X3Q4P1_SCHSO</name>
<feature type="transmembrane region" description="Helical" evidence="1">
    <location>
        <begin position="298"/>
        <end position="317"/>
    </location>
</feature>
<sequence>RTAVLAAYIDIFAANSHCRSSPPHAMRLGTNALAFVGSILLSAFVGPWLYKHLLVLIIFAFYYRAHHFPVLLCVPLFCYLVYIEYNCVVGVHLHPRDPPFTLYVLSVIAFLTAFGLRSISSRRFTEFWGRASFRICCIPLFTYALCFCCGKSFQPHVLLCVGFLILRDNTGLVNICNYSQVPMITLGCIFVPIFAVVLIWQERYRADFLTFVELSNLISLQSVFCHRLFQNGPLSTKNELPYRLSVLTFTTTSIMLQALRTNIFIYLSQNVVLALLTFLEIVLFLSFGSALSAPTEDIAPSCATVSPAFGLVITLILGWHHLSNRLESILLKPSRFLWLMALSVISCLATLGALSLLHAKKQAYFSLAVGILFTCTHLTDVILYYALISPPVVSLCHSGVSVLLAYTLHHRLGRVAKVKLFWPITTFGLLVPGFSKTLFVCLDMIMTTSGALPWSDQLRTATTTSNSHSATSLARLLLLSSPRRVPHAPEVVGCLMFFAGLLSAFRVVSRVASSTTGPLPAAVRASPEARVWVVIVLTFLWFYLSTRLFLVGVIQMVWMLIFGRPLDIPSPIFALLWTIIALYQPNAMNLPTPFPKALIADSFDDGGVVDGEANPWHGLRSKADLDVGYLITCLRLFCLVCALPLVSHFAVSFTSYTALLLYSYVLFPVCAFLTLSLPLRVTTTLCARPSFPVNLTRPSIVLRVMAVSFACFLLLRPLLVVDLFTSLLVVCVTGSLIGIYYASASVSNLSPRLGVGEGERTMYLNDVASLILCYACVTQSSILLLLALVSNQLRSPIMWCFGLGSIFFISQYARWFSSHAFFTKRNQSTYFDWRIVVYVNISVSLTFLALCFNSLSWVDQPQVYFIPLVLCGLCGRCLEGPRRIVPTLLAFTLLSFASAFLQLCFFNPLFNWRSAFELFLLLALLPLYLSLVLNRLQLNLCKRQPKSRLAVGFRQYCDLSSLLLMPLCIFCSFLTSSLTSTVYQGTGVVLCFAHIQSSGLDF</sequence>
<feature type="transmembrane region" description="Helical" evidence="1">
    <location>
        <begin position="568"/>
        <end position="586"/>
    </location>
</feature>
<feature type="transmembrane region" description="Helical" evidence="1">
    <location>
        <begin position="70"/>
        <end position="94"/>
    </location>
</feature>
<feature type="transmembrane region" description="Helical" evidence="1">
    <location>
        <begin position="529"/>
        <end position="562"/>
    </location>
</feature>
<feature type="transmembrane region" description="Helical" evidence="1">
    <location>
        <begin position="890"/>
        <end position="910"/>
    </location>
</feature>
<feature type="transmembrane region" description="Helical" evidence="1">
    <location>
        <begin position="178"/>
        <end position="200"/>
    </location>
</feature>
<dbReference type="AlphaFoldDB" id="A0A0X3Q4P1"/>
<feature type="transmembrane region" description="Helical" evidence="1">
    <location>
        <begin position="763"/>
        <end position="790"/>
    </location>
</feature>
<feature type="transmembrane region" description="Helical" evidence="1">
    <location>
        <begin position="337"/>
        <end position="357"/>
    </location>
</feature>
<keyword evidence="1" id="KW-1133">Transmembrane helix</keyword>
<keyword evidence="1" id="KW-0472">Membrane</keyword>
<feature type="transmembrane region" description="Helical" evidence="1">
    <location>
        <begin position="627"/>
        <end position="647"/>
    </location>
</feature>
<feature type="transmembrane region" description="Helical" evidence="1">
    <location>
        <begin position="271"/>
        <end position="291"/>
    </location>
</feature>
<accession>A0A0X3Q4P1</accession>
<protein>
    <submittedName>
        <fullName evidence="2">Uncharacterized protein</fullName>
    </submittedName>
</protein>
<evidence type="ECO:0000256" key="1">
    <source>
        <dbReference type="SAM" id="Phobius"/>
    </source>
</evidence>
<feature type="non-terminal residue" evidence="2">
    <location>
        <position position="1"/>
    </location>
</feature>
<feature type="transmembrane region" description="Helical" evidence="1">
    <location>
        <begin position="140"/>
        <end position="166"/>
    </location>
</feature>
<organism evidence="2">
    <name type="scientific">Schistocephalus solidus</name>
    <name type="common">Tapeworm</name>
    <dbReference type="NCBI Taxonomy" id="70667"/>
    <lineage>
        <taxon>Eukaryota</taxon>
        <taxon>Metazoa</taxon>
        <taxon>Spiralia</taxon>
        <taxon>Lophotrochozoa</taxon>
        <taxon>Platyhelminthes</taxon>
        <taxon>Cestoda</taxon>
        <taxon>Eucestoda</taxon>
        <taxon>Diphyllobothriidea</taxon>
        <taxon>Diphyllobothriidae</taxon>
        <taxon>Schistocephalus</taxon>
    </lineage>
</organism>
<feature type="transmembrane region" description="Helical" evidence="1">
    <location>
        <begin position="240"/>
        <end position="259"/>
    </location>
</feature>